<reference evidence="2 3" key="1">
    <citation type="journal article" date="2014" name="Int. J. Syst. Evol. Microbiol.">
        <title>Complete genome sequence of Corynebacterium casei LMG S-19264T (=DSM 44701T), isolated from a smear-ripened cheese.</title>
        <authorList>
            <consortium name="US DOE Joint Genome Institute (JGI-PGF)"/>
            <person name="Walter F."/>
            <person name="Albersmeier A."/>
            <person name="Kalinowski J."/>
            <person name="Ruckert C."/>
        </authorList>
    </citation>
    <scope>NUCLEOTIDE SEQUENCE [LARGE SCALE GENOMIC DNA]</scope>
    <source>
        <strain evidence="2 3">NBRC 111766</strain>
    </source>
</reference>
<gene>
    <name evidence="2" type="ORF">GCM10010873_38940</name>
</gene>
<accession>A0AA37U0S6</accession>
<name>A0AA37U0S6_9RHOB</name>
<dbReference type="EMBL" id="BSPP01000022">
    <property type="protein sequence ID" value="GLS88920.1"/>
    <property type="molecule type" value="Genomic_DNA"/>
</dbReference>
<evidence type="ECO:0000259" key="1">
    <source>
        <dbReference type="Pfam" id="PF08291"/>
    </source>
</evidence>
<dbReference type="Gene3D" id="3.30.1380.10">
    <property type="match status" value="1"/>
</dbReference>
<evidence type="ECO:0000313" key="3">
    <source>
        <dbReference type="Proteomes" id="UP001157355"/>
    </source>
</evidence>
<evidence type="ECO:0000313" key="2">
    <source>
        <dbReference type="EMBL" id="GLS88920.1"/>
    </source>
</evidence>
<dbReference type="Proteomes" id="UP001157355">
    <property type="component" value="Unassembled WGS sequence"/>
</dbReference>
<dbReference type="SUPFAM" id="SSF55166">
    <property type="entry name" value="Hedgehog/DD-peptidase"/>
    <property type="match status" value="1"/>
</dbReference>
<keyword evidence="3" id="KW-1185">Reference proteome</keyword>
<sequence length="58" mass="6109">MGGAPASKHMLGTAFDIATSNHDPVAFAEATRAVGFLGFGTYPRSGFMHIELGPARSW</sequence>
<dbReference type="AlphaFoldDB" id="A0AA37U0S6"/>
<proteinExistence type="predicted"/>
<feature type="domain" description="Peptidase M15A C-terminal" evidence="1">
    <location>
        <begin position="1"/>
        <end position="50"/>
    </location>
</feature>
<protein>
    <recommendedName>
        <fullName evidence="1">Peptidase M15A C-terminal domain-containing protein</fullName>
    </recommendedName>
</protein>
<organism evidence="2 3">
    <name type="scientific">Cypionkella aquatica</name>
    <dbReference type="NCBI Taxonomy" id="1756042"/>
    <lineage>
        <taxon>Bacteria</taxon>
        <taxon>Pseudomonadati</taxon>
        <taxon>Pseudomonadota</taxon>
        <taxon>Alphaproteobacteria</taxon>
        <taxon>Rhodobacterales</taxon>
        <taxon>Paracoccaceae</taxon>
        <taxon>Cypionkella</taxon>
    </lineage>
</organism>
<dbReference type="Pfam" id="PF08291">
    <property type="entry name" value="Peptidase_M15_3"/>
    <property type="match status" value="1"/>
</dbReference>
<dbReference type="InterPro" id="IPR013230">
    <property type="entry name" value="Peptidase_M15A_C"/>
</dbReference>
<comment type="caution">
    <text evidence="2">The sequence shown here is derived from an EMBL/GenBank/DDBJ whole genome shotgun (WGS) entry which is preliminary data.</text>
</comment>
<dbReference type="InterPro" id="IPR009045">
    <property type="entry name" value="Zn_M74/Hedgehog-like"/>
</dbReference>